<keyword evidence="2" id="KW-1185">Reference proteome</keyword>
<dbReference type="InterPro" id="IPR021109">
    <property type="entry name" value="Peptidase_aspartic_dom_sf"/>
</dbReference>
<reference evidence="1" key="2">
    <citation type="submission" date="2021-03" db="UniProtKB">
        <authorList>
            <consortium name="EnsemblPlants"/>
        </authorList>
    </citation>
    <scope>IDENTIFICATION</scope>
</reference>
<dbReference type="CDD" id="cd00303">
    <property type="entry name" value="retropepsin_like"/>
    <property type="match status" value="1"/>
</dbReference>
<dbReference type="PANTHER" id="PTHR12917:SF18">
    <property type="entry name" value="DNA DAMAGE-INDUCIBLE PROTEIN 1-LIKE"/>
    <property type="match status" value="1"/>
</dbReference>
<dbReference type="EnsemblPlants" id="AUR62002706-RA">
    <property type="protein sequence ID" value="AUR62002706-RA:cds"/>
    <property type="gene ID" value="AUR62002706"/>
</dbReference>
<reference evidence="1" key="1">
    <citation type="journal article" date="2017" name="Nature">
        <title>The genome of Chenopodium quinoa.</title>
        <authorList>
            <person name="Jarvis D.E."/>
            <person name="Ho Y.S."/>
            <person name="Lightfoot D.J."/>
            <person name="Schmoeckel S.M."/>
            <person name="Li B."/>
            <person name="Borm T.J.A."/>
            <person name="Ohyanagi H."/>
            <person name="Mineta K."/>
            <person name="Michell C.T."/>
            <person name="Saber N."/>
            <person name="Kharbatia N.M."/>
            <person name="Rupper R.R."/>
            <person name="Sharp A.R."/>
            <person name="Dally N."/>
            <person name="Boughton B.A."/>
            <person name="Woo Y.H."/>
            <person name="Gao G."/>
            <person name="Schijlen E.G.W.M."/>
            <person name="Guo X."/>
            <person name="Momin A.A."/>
            <person name="Negrao S."/>
            <person name="Al-Babili S."/>
            <person name="Gehring C."/>
            <person name="Roessner U."/>
            <person name="Jung C."/>
            <person name="Murphy K."/>
            <person name="Arold S.T."/>
            <person name="Gojobori T."/>
            <person name="van der Linden C.G."/>
            <person name="van Loo E.N."/>
            <person name="Jellen E.N."/>
            <person name="Maughan P.J."/>
            <person name="Tester M."/>
        </authorList>
    </citation>
    <scope>NUCLEOTIDE SEQUENCE [LARGE SCALE GENOMIC DNA]</scope>
    <source>
        <strain evidence="1">cv. PI 614886</strain>
    </source>
</reference>
<dbReference type="Gene3D" id="2.40.70.10">
    <property type="entry name" value="Acid Proteases"/>
    <property type="match status" value="1"/>
</dbReference>
<dbReference type="Proteomes" id="UP000596660">
    <property type="component" value="Unplaced"/>
</dbReference>
<name>A0A803KUJ8_CHEQI</name>
<proteinExistence type="predicted"/>
<dbReference type="AlphaFoldDB" id="A0A803KUJ8"/>
<dbReference type="SUPFAM" id="SSF50630">
    <property type="entry name" value="Acid proteases"/>
    <property type="match status" value="1"/>
</dbReference>
<evidence type="ECO:0000313" key="1">
    <source>
        <dbReference type="EnsemblPlants" id="AUR62002706-RA:cds"/>
    </source>
</evidence>
<accession>A0A803KUJ8</accession>
<dbReference type="Pfam" id="PF13650">
    <property type="entry name" value="Asp_protease_2"/>
    <property type="match status" value="1"/>
</dbReference>
<dbReference type="Gramene" id="AUR62002706-RA">
    <property type="protein sequence ID" value="AUR62002706-RA:cds"/>
    <property type="gene ID" value="AUR62002706"/>
</dbReference>
<evidence type="ECO:0000313" key="2">
    <source>
        <dbReference type="Proteomes" id="UP000596660"/>
    </source>
</evidence>
<organism evidence="1 2">
    <name type="scientific">Chenopodium quinoa</name>
    <name type="common">Quinoa</name>
    <dbReference type="NCBI Taxonomy" id="63459"/>
    <lineage>
        <taxon>Eukaryota</taxon>
        <taxon>Viridiplantae</taxon>
        <taxon>Streptophyta</taxon>
        <taxon>Embryophyta</taxon>
        <taxon>Tracheophyta</taxon>
        <taxon>Spermatophyta</taxon>
        <taxon>Magnoliopsida</taxon>
        <taxon>eudicotyledons</taxon>
        <taxon>Gunneridae</taxon>
        <taxon>Pentapetalae</taxon>
        <taxon>Caryophyllales</taxon>
        <taxon>Chenopodiaceae</taxon>
        <taxon>Chenopodioideae</taxon>
        <taxon>Atripliceae</taxon>
        <taxon>Chenopodium</taxon>
    </lineage>
</organism>
<dbReference type="PANTHER" id="PTHR12917">
    <property type="entry name" value="ASPARTYL PROTEASE DDI-RELATED"/>
    <property type="match status" value="1"/>
</dbReference>
<sequence length="270" mass="30052">MGSLRIMGSVKATFEAEGCGDVIKVSTLPRPKGKLMFVKALVNGRTSWALVDMGASHNFIAKEEASKLGVEYAKEPDTLKTVNASPVPILGISRKVPLSLGDWSDTVDITVVNMDDFALVLGLEFMDSVRPFSFERDRSMTIVKDQGAWSVPITREEVEAKMISSIHLEKGVKKGQETFLATLVENEPYGGEVPSEIAKVLEENDYMSSSYQSAMEVPKFCKCGIPVGQKQSWTTRNPRRRFVCCKFYNPRIGLNGCNTFTWVDDTMNEW</sequence>
<protein>
    <submittedName>
        <fullName evidence="1">Uncharacterized protein</fullName>
    </submittedName>
</protein>